<sequence>MKYLLALLGAVLFGLPAALAARSAAESAQADPDPIAAAQVVHPGVPLQADLDPFPDEAPAWRSVLMARETHPPMVVPRSPVALDTAAARARASAAGWQTTDGLPDSYAFTAVKGDVALEVYPGWTVVLKRQAWWVTTLTVLAGLAGATLGAWLTVRAGRLATGKTPRSRTVIRETAVVGVALLVPLLAQTTLDLLGVATPPLPYPAVLIVELARWPAVPGILLLAAALIALRHASGPARTV</sequence>
<feature type="signal peptide" evidence="2">
    <location>
        <begin position="1"/>
        <end position="20"/>
    </location>
</feature>
<proteinExistence type="predicted"/>
<dbReference type="EMBL" id="SNWR01000002">
    <property type="protein sequence ID" value="TDO32769.1"/>
    <property type="molecule type" value="Genomic_DNA"/>
</dbReference>
<dbReference type="RefSeq" id="WP_133878699.1">
    <property type="nucleotide sequence ID" value="NZ_BOMD01000091.1"/>
</dbReference>
<evidence type="ECO:0000313" key="4">
    <source>
        <dbReference type="Proteomes" id="UP000294901"/>
    </source>
</evidence>
<keyword evidence="2" id="KW-0732">Signal</keyword>
<name>A0A4R6JAS5_9ACTN</name>
<feature type="transmembrane region" description="Helical" evidence="1">
    <location>
        <begin position="132"/>
        <end position="155"/>
    </location>
</feature>
<evidence type="ECO:0000256" key="1">
    <source>
        <dbReference type="SAM" id="Phobius"/>
    </source>
</evidence>
<feature type="chain" id="PRO_5039632159" evidence="2">
    <location>
        <begin position="21"/>
        <end position="241"/>
    </location>
</feature>
<feature type="transmembrane region" description="Helical" evidence="1">
    <location>
        <begin position="212"/>
        <end position="231"/>
    </location>
</feature>
<dbReference type="AlphaFoldDB" id="A0A4R6JAS5"/>
<feature type="transmembrane region" description="Helical" evidence="1">
    <location>
        <begin position="175"/>
        <end position="192"/>
    </location>
</feature>
<dbReference type="Proteomes" id="UP000294901">
    <property type="component" value="Unassembled WGS sequence"/>
</dbReference>
<keyword evidence="4" id="KW-1185">Reference proteome</keyword>
<evidence type="ECO:0000313" key="3">
    <source>
        <dbReference type="EMBL" id="TDO32769.1"/>
    </source>
</evidence>
<reference evidence="3 4" key="1">
    <citation type="submission" date="2019-03" db="EMBL/GenBank/DDBJ databases">
        <title>Sequencing the genomes of 1000 actinobacteria strains.</title>
        <authorList>
            <person name="Klenk H.-P."/>
        </authorList>
    </citation>
    <scope>NUCLEOTIDE SEQUENCE [LARGE SCALE GENOMIC DNA]</scope>
    <source>
        <strain evidence="3 4">DSM 43805</strain>
    </source>
</reference>
<protein>
    <submittedName>
        <fullName evidence="3">Uncharacterized protein</fullName>
    </submittedName>
</protein>
<evidence type="ECO:0000256" key="2">
    <source>
        <dbReference type="SAM" id="SignalP"/>
    </source>
</evidence>
<keyword evidence="1" id="KW-0472">Membrane</keyword>
<comment type="caution">
    <text evidence="3">The sequence shown here is derived from an EMBL/GenBank/DDBJ whole genome shotgun (WGS) entry which is preliminary data.</text>
</comment>
<keyword evidence="1" id="KW-1133">Transmembrane helix</keyword>
<gene>
    <name evidence="3" type="ORF">C8E87_8241</name>
</gene>
<organism evidence="3 4">
    <name type="scientific">Paractinoplanes brasiliensis</name>
    <dbReference type="NCBI Taxonomy" id="52695"/>
    <lineage>
        <taxon>Bacteria</taxon>
        <taxon>Bacillati</taxon>
        <taxon>Actinomycetota</taxon>
        <taxon>Actinomycetes</taxon>
        <taxon>Micromonosporales</taxon>
        <taxon>Micromonosporaceae</taxon>
        <taxon>Paractinoplanes</taxon>
    </lineage>
</organism>
<keyword evidence="1" id="KW-0812">Transmembrane</keyword>
<accession>A0A4R6JAS5</accession>